<reference evidence="1 2" key="1">
    <citation type="submission" date="2021-04" db="EMBL/GenBank/DDBJ databases">
        <authorList>
            <person name="Pira H."/>
            <person name="Risdian C."/>
            <person name="Wink J."/>
        </authorList>
    </citation>
    <scope>NUCLEOTIDE SEQUENCE [LARGE SCALE GENOMIC DNA]</scope>
    <source>
        <strain evidence="1 2">WH53</strain>
    </source>
</reference>
<dbReference type="PANTHER" id="PTHR32309">
    <property type="entry name" value="TYROSINE-PROTEIN KINASE"/>
    <property type="match status" value="1"/>
</dbReference>
<name>A0ABS5ZFB8_9GAMM</name>
<evidence type="ECO:0008006" key="3">
    <source>
        <dbReference type="Google" id="ProtNLM"/>
    </source>
</evidence>
<dbReference type="EMBL" id="JAGSOY010000047">
    <property type="protein sequence ID" value="MBU2712764.1"/>
    <property type="molecule type" value="Genomic_DNA"/>
</dbReference>
<keyword evidence="2" id="KW-1185">Reference proteome</keyword>
<dbReference type="SUPFAM" id="SSF52540">
    <property type="entry name" value="P-loop containing nucleoside triphosphate hydrolases"/>
    <property type="match status" value="1"/>
</dbReference>
<dbReference type="PANTHER" id="PTHR32309:SF13">
    <property type="entry name" value="FERRIC ENTEROBACTIN TRANSPORT PROTEIN FEPE"/>
    <property type="match status" value="1"/>
</dbReference>
<sequence>MLTIPCHLSFTSSLMERDQASLFFTAPHCKAGCSSSIATIANAIARHISHGILVIDGHQGLASLTNQLLSCPQKGFYNLVHALEISDINPFIFKEPKGMSYDFLPFGQDYPLQQPLERHHVKNLLRELAKLYKYILFDGPPVFSSPEVVTMAAQFDGVALVLQAEKTRWEVAQAAVERLQQGGANVFGAVLNQRKYYMPKWVYDLL</sequence>
<protein>
    <recommendedName>
        <fullName evidence="3">AAA domain-containing protein</fullName>
    </recommendedName>
</protein>
<dbReference type="Gene3D" id="3.40.50.300">
    <property type="entry name" value="P-loop containing nucleotide triphosphate hydrolases"/>
    <property type="match status" value="1"/>
</dbReference>
<proteinExistence type="predicted"/>
<dbReference type="InterPro" id="IPR027417">
    <property type="entry name" value="P-loop_NTPase"/>
</dbReference>
<dbReference type="Proteomes" id="UP000690515">
    <property type="component" value="Unassembled WGS sequence"/>
</dbReference>
<accession>A0ABS5ZFB8</accession>
<evidence type="ECO:0000313" key="1">
    <source>
        <dbReference type="EMBL" id="MBU2712764.1"/>
    </source>
</evidence>
<dbReference type="InterPro" id="IPR050445">
    <property type="entry name" value="Bact_polysacc_biosynth/exp"/>
</dbReference>
<comment type="caution">
    <text evidence="1">The sequence shown here is derived from an EMBL/GenBank/DDBJ whole genome shotgun (WGS) entry which is preliminary data.</text>
</comment>
<dbReference type="RefSeq" id="WP_215820991.1">
    <property type="nucleotide sequence ID" value="NZ_JAGSOY010000047.1"/>
</dbReference>
<organism evidence="1 2">
    <name type="scientific">Zooshikella harenae</name>
    <dbReference type="NCBI Taxonomy" id="2827238"/>
    <lineage>
        <taxon>Bacteria</taxon>
        <taxon>Pseudomonadati</taxon>
        <taxon>Pseudomonadota</taxon>
        <taxon>Gammaproteobacteria</taxon>
        <taxon>Oceanospirillales</taxon>
        <taxon>Zooshikellaceae</taxon>
        <taxon>Zooshikella</taxon>
    </lineage>
</organism>
<evidence type="ECO:0000313" key="2">
    <source>
        <dbReference type="Proteomes" id="UP000690515"/>
    </source>
</evidence>
<gene>
    <name evidence="1" type="ORF">KCG35_16980</name>
</gene>